<dbReference type="InterPro" id="IPR011681">
    <property type="entry name" value="GcrA"/>
</dbReference>
<gene>
    <name evidence="2" type="ORF">EB235_34810</name>
</gene>
<feature type="region of interest" description="Disordered" evidence="1">
    <location>
        <begin position="47"/>
        <end position="70"/>
    </location>
</feature>
<sequence length="173" mass="19151">MNWTDERVELLRKLWSEGLSASQIAAQLGGVSRNAVIGKVHRLKLSGRGRATATPARQKKTAQGSTVQKSVARAASTARHVTTSIGATALQTQFDAEPVTRHHYIRPVENVVVPVSRHLHLVDLTERTCKWPNGDPLSEDFNFCGNEAAETGPYCKYHARVAFQPAAERRRNR</sequence>
<protein>
    <submittedName>
        <fullName evidence="2">GcrA cell cycle regulator</fullName>
    </submittedName>
</protein>
<organism evidence="2 3">
    <name type="scientific">Mesorhizobium loti R88b</name>
    <dbReference type="NCBI Taxonomy" id="935548"/>
    <lineage>
        <taxon>Bacteria</taxon>
        <taxon>Pseudomonadati</taxon>
        <taxon>Pseudomonadota</taxon>
        <taxon>Alphaproteobacteria</taxon>
        <taxon>Hyphomicrobiales</taxon>
        <taxon>Phyllobacteriaceae</taxon>
        <taxon>Mesorhizobium</taxon>
    </lineage>
</organism>
<evidence type="ECO:0000313" key="3">
    <source>
        <dbReference type="Proteomes" id="UP000503017"/>
    </source>
</evidence>
<dbReference type="Gene3D" id="1.10.10.60">
    <property type="entry name" value="Homeodomain-like"/>
    <property type="match status" value="1"/>
</dbReference>
<dbReference type="AlphaFoldDB" id="A0A6M7WPI9"/>
<proteinExistence type="predicted"/>
<dbReference type="EMBL" id="CP033367">
    <property type="protein sequence ID" value="QKD05960.1"/>
    <property type="molecule type" value="Genomic_DNA"/>
</dbReference>
<name>A0A6M7WPI9_RHILI</name>
<dbReference type="RefSeq" id="WP_027033053.1">
    <property type="nucleotide sequence ID" value="NZ_CP033367.1"/>
</dbReference>
<reference evidence="2 3" key="1">
    <citation type="submission" date="2018-10" db="EMBL/GenBank/DDBJ databases">
        <authorList>
            <person name="Perry B.J."/>
            <person name="Sullivan J.T."/>
            <person name="Murphy R.J.T."/>
            <person name="Ramsay J.P."/>
            <person name="Ronson C.W."/>
        </authorList>
    </citation>
    <scope>NUCLEOTIDE SEQUENCE [LARGE SCALE GENOMIC DNA]</scope>
    <source>
        <strain evidence="2 3">R88b</strain>
    </source>
</reference>
<dbReference type="Proteomes" id="UP000503017">
    <property type="component" value="Chromosome"/>
</dbReference>
<evidence type="ECO:0000313" key="2">
    <source>
        <dbReference type="EMBL" id="QKD05960.1"/>
    </source>
</evidence>
<dbReference type="Pfam" id="PF07750">
    <property type="entry name" value="GcrA"/>
    <property type="match status" value="1"/>
</dbReference>
<evidence type="ECO:0000256" key="1">
    <source>
        <dbReference type="SAM" id="MobiDB-lite"/>
    </source>
</evidence>
<accession>A0A6M7WPI9</accession>